<dbReference type="CDD" id="cd14814">
    <property type="entry name" value="Peptidase_M15"/>
    <property type="match status" value="1"/>
</dbReference>
<protein>
    <submittedName>
        <fullName evidence="3">D-alanyl-D-alanine carboxypeptidase family protein</fullName>
    </submittedName>
</protein>
<dbReference type="RefSeq" id="WP_317796472.1">
    <property type="nucleotide sequence ID" value="NZ_AP028461.1"/>
</dbReference>
<proteinExistence type="predicted"/>
<keyword evidence="1" id="KW-0732">Signal</keyword>
<evidence type="ECO:0000256" key="1">
    <source>
        <dbReference type="SAM" id="SignalP"/>
    </source>
</evidence>
<dbReference type="PANTHER" id="PTHR34385">
    <property type="entry name" value="D-ALANYL-D-ALANINE CARBOXYPEPTIDASE"/>
    <property type="match status" value="1"/>
</dbReference>
<organism evidence="3 4">
    <name type="scientific">Actinoplanes sichuanensis</name>
    <dbReference type="NCBI Taxonomy" id="512349"/>
    <lineage>
        <taxon>Bacteria</taxon>
        <taxon>Bacillati</taxon>
        <taxon>Actinomycetota</taxon>
        <taxon>Actinomycetes</taxon>
        <taxon>Micromonosporales</taxon>
        <taxon>Micromonosporaceae</taxon>
        <taxon>Actinoplanes</taxon>
    </lineage>
</organism>
<dbReference type="GO" id="GO:0004180">
    <property type="term" value="F:carboxypeptidase activity"/>
    <property type="evidence" value="ECO:0007669"/>
    <property type="project" value="UniProtKB-KW"/>
</dbReference>
<keyword evidence="3" id="KW-0378">Hydrolase</keyword>
<keyword evidence="4" id="KW-1185">Reference proteome</keyword>
<sequence>MKKRNRGIRLIAAAALTLGSLAPVAAAPGAAQAAVPGVAKNYASLMYRSLTADATMANLRATLVKQQADLKKRSADATKAQKASVGAQKKLATVAAGHAAVFEKLKSAERALTDAKNALARQSKQKPRNNAAIARAKRAVTAATTVRDARRTRLHQAAAELRSAKKIAGVTTSAVVNSLASVGQTSAAVEQTQNRIATAGTAAGYAAQAATISRSVVDEVRPVFTVADTTSVYGTTVHKNIAYAFKRLIDDAKADGIALSGGGFRTKERQIELRTINGCPDVWTAPASSCRVPTAIPGRSLHEIGLAVDVTSGGRTLTRKSKAFEWMTAHAAEYGFVNLPSEAWHWSITGG</sequence>
<dbReference type="Gene3D" id="3.30.1380.10">
    <property type="match status" value="1"/>
</dbReference>
<gene>
    <name evidence="3" type="ORF">ACFQ5G_23105</name>
</gene>
<name>A0ABW4ADS1_9ACTN</name>
<feature type="domain" description="D-alanyl-D-alanine carboxypeptidase-like core" evidence="2">
    <location>
        <begin position="236"/>
        <end position="337"/>
    </location>
</feature>
<dbReference type="InterPro" id="IPR009045">
    <property type="entry name" value="Zn_M74/Hedgehog-like"/>
</dbReference>
<keyword evidence="3" id="KW-0645">Protease</keyword>
<feature type="signal peptide" evidence="1">
    <location>
        <begin position="1"/>
        <end position="33"/>
    </location>
</feature>
<comment type="caution">
    <text evidence="3">The sequence shown here is derived from an EMBL/GenBank/DDBJ whole genome shotgun (WGS) entry which is preliminary data.</text>
</comment>
<dbReference type="PANTHER" id="PTHR34385:SF1">
    <property type="entry name" value="PEPTIDOGLYCAN L-ALANYL-D-GLUTAMATE ENDOPEPTIDASE CWLK"/>
    <property type="match status" value="1"/>
</dbReference>
<evidence type="ECO:0000259" key="2">
    <source>
        <dbReference type="Pfam" id="PF02557"/>
    </source>
</evidence>
<reference evidence="4" key="1">
    <citation type="journal article" date="2019" name="Int. J. Syst. Evol. Microbiol.">
        <title>The Global Catalogue of Microorganisms (GCM) 10K type strain sequencing project: providing services to taxonomists for standard genome sequencing and annotation.</title>
        <authorList>
            <consortium name="The Broad Institute Genomics Platform"/>
            <consortium name="The Broad Institute Genome Sequencing Center for Infectious Disease"/>
            <person name="Wu L."/>
            <person name="Ma J."/>
        </authorList>
    </citation>
    <scope>NUCLEOTIDE SEQUENCE [LARGE SCALE GENOMIC DNA]</scope>
    <source>
        <strain evidence="4">CCM 7526</strain>
    </source>
</reference>
<dbReference type="EMBL" id="JBHTMK010000034">
    <property type="protein sequence ID" value="MFD1368252.1"/>
    <property type="molecule type" value="Genomic_DNA"/>
</dbReference>
<dbReference type="InterPro" id="IPR003709">
    <property type="entry name" value="VanY-like_core_dom"/>
</dbReference>
<evidence type="ECO:0000313" key="4">
    <source>
        <dbReference type="Proteomes" id="UP001597183"/>
    </source>
</evidence>
<accession>A0ABW4ADS1</accession>
<dbReference type="InterPro" id="IPR052179">
    <property type="entry name" value="DD-CPase-like"/>
</dbReference>
<evidence type="ECO:0000313" key="3">
    <source>
        <dbReference type="EMBL" id="MFD1368252.1"/>
    </source>
</evidence>
<dbReference type="Pfam" id="PF02557">
    <property type="entry name" value="VanY"/>
    <property type="match status" value="1"/>
</dbReference>
<feature type="chain" id="PRO_5045536592" evidence="1">
    <location>
        <begin position="34"/>
        <end position="351"/>
    </location>
</feature>
<dbReference type="Proteomes" id="UP001597183">
    <property type="component" value="Unassembled WGS sequence"/>
</dbReference>
<dbReference type="SUPFAM" id="SSF55166">
    <property type="entry name" value="Hedgehog/DD-peptidase"/>
    <property type="match status" value="1"/>
</dbReference>
<keyword evidence="3" id="KW-0121">Carboxypeptidase</keyword>